<evidence type="ECO:0000313" key="4">
    <source>
        <dbReference type="Proteomes" id="UP000735302"/>
    </source>
</evidence>
<comment type="caution">
    <text evidence="3">The sequence shown here is derived from an EMBL/GenBank/DDBJ whole genome shotgun (WGS) entry which is preliminary data.</text>
</comment>
<reference evidence="3 4" key="1">
    <citation type="journal article" date="2021" name="Elife">
        <title>Chloroplast acquisition without the gene transfer in kleptoplastic sea slugs, Plakobranchus ocellatus.</title>
        <authorList>
            <person name="Maeda T."/>
            <person name="Takahashi S."/>
            <person name="Yoshida T."/>
            <person name="Shimamura S."/>
            <person name="Takaki Y."/>
            <person name="Nagai Y."/>
            <person name="Toyoda A."/>
            <person name="Suzuki Y."/>
            <person name="Arimoto A."/>
            <person name="Ishii H."/>
            <person name="Satoh N."/>
            <person name="Nishiyama T."/>
            <person name="Hasebe M."/>
            <person name="Maruyama T."/>
            <person name="Minagawa J."/>
            <person name="Obokata J."/>
            <person name="Shigenobu S."/>
        </authorList>
    </citation>
    <scope>NUCLEOTIDE SEQUENCE [LARGE SCALE GENOMIC DNA]</scope>
</reference>
<evidence type="ECO:0008006" key="5">
    <source>
        <dbReference type="Google" id="ProtNLM"/>
    </source>
</evidence>
<dbReference type="Proteomes" id="UP000735302">
    <property type="component" value="Unassembled WGS sequence"/>
</dbReference>
<dbReference type="EMBL" id="BLXT01007498">
    <property type="protein sequence ID" value="GFO39468.1"/>
    <property type="molecule type" value="Genomic_DNA"/>
</dbReference>
<keyword evidence="2" id="KW-0472">Membrane</keyword>
<dbReference type="SUPFAM" id="SSF81321">
    <property type="entry name" value="Family A G protein-coupled receptor-like"/>
    <property type="match status" value="1"/>
</dbReference>
<feature type="transmembrane region" description="Helical" evidence="2">
    <location>
        <begin position="76"/>
        <end position="96"/>
    </location>
</feature>
<organism evidence="3 4">
    <name type="scientific">Plakobranchus ocellatus</name>
    <dbReference type="NCBI Taxonomy" id="259542"/>
    <lineage>
        <taxon>Eukaryota</taxon>
        <taxon>Metazoa</taxon>
        <taxon>Spiralia</taxon>
        <taxon>Lophotrochozoa</taxon>
        <taxon>Mollusca</taxon>
        <taxon>Gastropoda</taxon>
        <taxon>Heterobranchia</taxon>
        <taxon>Euthyneura</taxon>
        <taxon>Panpulmonata</taxon>
        <taxon>Sacoglossa</taxon>
        <taxon>Placobranchoidea</taxon>
        <taxon>Plakobranchidae</taxon>
        <taxon>Plakobranchus</taxon>
    </lineage>
</organism>
<sequence length="231" mass="26216">MCVALPFFTRRAFNRKRSCIIICAVFVFNYGCAILRASNLRYVPATNQATNSSRYILSINEAYKTINLYLTLYRNVTLFLEQAIMIISIVVLGVGLRSSRQLVGRSRPKSTVTSGNGYLDTNRSGPSKADRSSTEKKKMKKADNKEFKAVQQCLAIVILHVVYSSPRIVRRSLTIQSSSFVVTGYYIHLANLVFITDCFNAAVQFFIYMKFNQRFRSFVSSKLRPRIGSHS</sequence>
<feature type="compositionally biased region" description="Basic and acidic residues" evidence="1">
    <location>
        <begin position="128"/>
        <end position="141"/>
    </location>
</feature>
<feature type="transmembrane region" description="Helical" evidence="2">
    <location>
        <begin position="19"/>
        <end position="37"/>
    </location>
</feature>
<keyword evidence="2" id="KW-1133">Transmembrane helix</keyword>
<evidence type="ECO:0000313" key="3">
    <source>
        <dbReference type="EMBL" id="GFO39468.1"/>
    </source>
</evidence>
<name>A0AAV4D5Q6_9GAST</name>
<feature type="compositionally biased region" description="Polar residues" evidence="1">
    <location>
        <begin position="109"/>
        <end position="125"/>
    </location>
</feature>
<protein>
    <recommendedName>
        <fullName evidence="5">G-protein coupled receptors family 1 profile domain-containing protein</fullName>
    </recommendedName>
</protein>
<gene>
    <name evidence="3" type="ORF">PoB_006597300</name>
</gene>
<keyword evidence="4" id="KW-1185">Reference proteome</keyword>
<evidence type="ECO:0000256" key="1">
    <source>
        <dbReference type="SAM" id="MobiDB-lite"/>
    </source>
</evidence>
<keyword evidence="2" id="KW-0812">Transmembrane</keyword>
<dbReference type="AlphaFoldDB" id="A0AAV4D5Q6"/>
<dbReference type="Gene3D" id="1.20.1070.10">
    <property type="entry name" value="Rhodopsin 7-helix transmembrane proteins"/>
    <property type="match status" value="1"/>
</dbReference>
<proteinExistence type="predicted"/>
<accession>A0AAV4D5Q6</accession>
<feature type="transmembrane region" description="Helical" evidence="2">
    <location>
        <begin position="147"/>
        <end position="165"/>
    </location>
</feature>
<feature type="transmembrane region" description="Helical" evidence="2">
    <location>
        <begin position="185"/>
        <end position="208"/>
    </location>
</feature>
<evidence type="ECO:0000256" key="2">
    <source>
        <dbReference type="SAM" id="Phobius"/>
    </source>
</evidence>
<feature type="region of interest" description="Disordered" evidence="1">
    <location>
        <begin position="107"/>
        <end position="141"/>
    </location>
</feature>